<dbReference type="PANTHER" id="PTHR42713:SF3">
    <property type="entry name" value="TRANSCRIPTIONAL REGULATORY PROTEIN HPTR"/>
    <property type="match status" value="1"/>
</dbReference>
<feature type="modified residue" description="4-aspartylphosphate" evidence="3">
    <location>
        <position position="55"/>
    </location>
</feature>
<dbReference type="PROSITE" id="PS50110">
    <property type="entry name" value="RESPONSE_REGULATORY"/>
    <property type="match status" value="1"/>
</dbReference>
<sequence length="315" mass="35507">MYQVLIVDDEPQIIHGLHKQVNWEEFNMSVAFTATGGEEALSILQSNRVDLMVADVCMPRMDGLKLITAAKKINPALRCLIISAFNEFEYVKAALQLGVDNYLLKPISGDELFDTLVKTLANLDNDRAAVGLQSPAVHVFRFNILERWADGSIQETELYDRAEMLQITLTDPEYRVVVFEFSGADAWPDRIQFMSGWLEQCQSKLSAFCRGEFFLNASLQVVCILHGQSLDGDNDLLAAAVGQLAAAVPSKRPLFFLLDRAGRFLVHGRPCQLRRRSVLFKLPLSRYGRRLPLCRILKRPEGSIVQRTFRGGFKI</sequence>
<accession>A0A9X4KWR0</accession>
<proteinExistence type="predicted"/>
<dbReference type="PANTHER" id="PTHR42713">
    <property type="entry name" value="HISTIDINE KINASE-RELATED"/>
    <property type="match status" value="1"/>
</dbReference>
<evidence type="ECO:0000256" key="3">
    <source>
        <dbReference type="PROSITE-ProRule" id="PRU00169"/>
    </source>
</evidence>
<keyword evidence="6" id="KW-1185">Reference proteome</keyword>
<dbReference type="InterPro" id="IPR001789">
    <property type="entry name" value="Sig_transdc_resp-reg_receiver"/>
</dbReference>
<dbReference type="InterPro" id="IPR051552">
    <property type="entry name" value="HptR"/>
</dbReference>
<dbReference type="GO" id="GO:0003677">
    <property type="term" value="F:DNA binding"/>
    <property type="evidence" value="ECO:0007669"/>
    <property type="project" value="UniProtKB-KW"/>
</dbReference>
<dbReference type="Proteomes" id="UP001153404">
    <property type="component" value="Unassembled WGS sequence"/>
</dbReference>
<dbReference type="AlphaFoldDB" id="A0A9X4KWR0"/>
<dbReference type="RefSeq" id="WP_277535492.1">
    <property type="nucleotide sequence ID" value="NZ_JAPDIA010000008.1"/>
</dbReference>
<evidence type="ECO:0000313" key="6">
    <source>
        <dbReference type="Proteomes" id="UP001153404"/>
    </source>
</evidence>
<evidence type="ECO:0000313" key="5">
    <source>
        <dbReference type="EMBL" id="MDG0812270.1"/>
    </source>
</evidence>
<dbReference type="Pfam" id="PF00072">
    <property type="entry name" value="Response_reg"/>
    <property type="match status" value="1"/>
</dbReference>
<dbReference type="SMART" id="SM00448">
    <property type="entry name" value="REC"/>
    <property type="match status" value="1"/>
</dbReference>
<gene>
    <name evidence="5" type="ORF">OMP40_25135</name>
</gene>
<keyword evidence="3" id="KW-0597">Phosphoprotein</keyword>
<protein>
    <submittedName>
        <fullName evidence="5">Response regulator</fullName>
    </submittedName>
</protein>
<evidence type="ECO:0000259" key="4">
    <source>
        <dbReference type="PROSITE" id="PS50110"/>
    </source>
</evidence>
<comment type="caution">
    <text evidence="5">The sequence shown here is derived from an EMBL/GenBank/DDBJ whole genome shotgun (WGS) entry which is preliminary data.</text>
</comment>
<dbReference type="EMBL" id="JAPDIA010000008">
    <property type="protein sequence ID" value="MDG0812270.1"/>
    <property type="molecule type" value="Genomic_DNA"/>
</dbReference>
<reference evidence="5" key="1">
    <citation type="submission" date="2022-10" db="EMBL/GenBank/DDBJ databases">
        <title>Comparative genomic analysis of Cohnella hashimotonis sp. nov., isolated from the International Space Station.</title>
        <authorList>
            <person name="Simpson A."/>
            <person name="Venkateswaran K."/>
        </authorList>
    </citation>
    <scope>NUCLEOTIDE SEQUENCE</scope>
    <source>
        <strain evidence="5">DSM 28161</strain>
    </source>
</reference>
<evidence type="ECO:0000256" key="1">
    <source>
        <dbReference type="ARBA" id="ARBA00022490"/>
    </source>
</evidence>
<keyword evidence="2" id="KW-0238">DNA-binding</keyword>
<dbReference type="GO" id="GO:0000160">
    <property type="term" value="P:phosphorelay signal transduction system"/>
    <property type="evidence" value="ECO:0007669"/>
    <property type="project" value="InterPro"/>
</dbReference>
<evidence type="ECO:0000256" key="2">
    <source>
        <dbReference type="ARBA" id="ARBA00023125"/>
    </source>
</evidence>
<feature type="domain" description="Response regulatory" evidence="4">
    <location>
        <begin position="3"/>
        <end position="120"/>
    </location>
</feature>
<dbReference type="CDD" id="cd17536">
    <property type="entry name" value="REC_YesN-like"/>
    <property type="match status" value="1"/>
</dbReference>
<dbReference type="InterPro" id="IPR011006">
    <property type="entry name" value="CheY-like_superfamily"/>
</dbReference>
<keyword evidence="1" id="KW-0963">Cytoplasm</keyword>
<dbReference type="SUPFAM" id="SSF52172">
    <property type="entry name" value="CheY-like"/>
    <property type="match status" value="1"/>
</dbReference>
<name>A0A9X4KWR0_9BACL</name>
<dbReference type="Gene3D" id="3.40.50.2300">
    <property type="match status" value="1"/>
</dbReference>
<organism evidence="5 6">
    <name type="scientific">Cohnella rhizosphaerae</name>
    <dbReference type="NCBI Taxonomy" id="1457232"/>
    <lineage>
        <taxon>Bacteria</taxon>
        <taxon>Bacillati</taxon>
        <taxon>Bacillota</taxon>
        <taxon>Bacilli</taxon>
        <taxon>Bacillales</taxon>
        <taxon>Paenibacillaceae</taxon>
        <taxon>Cohnella</taxon>
    </lineage>
</organism>